<keyword evidence="2" id="KW-1185">Reference proteome</keyword>
<evidence type="ECO:0000313" key="2">
    <source>
        <dbReference type="Proteomes" id="UP001189429"/>
    </source>
</evidence>
<reference evidence="1" key="1">
    <citation type="submission" date="2023-10" db="EMBL/GenBank/DDBJ databases">
        <authorList>
            <person name="Chen Y."/>
            <person name="Shah S."/>
            <person name="Dougan E. K."/>
            <person name="Thang M."/>
            <person name="Chan C."/>
        </authorList>
    </citation>
    <scope>NUCLEOTIDE SEQUENCE [LARGE SCALE GENOMIC DNA]</scope>
</reference>
<protein>
    <submittedName>
        <fullName evidence="1">Uncharacterized protein</fullName>
    </submittedName>
</protein>
<name>A0ABN9QQF7_9DINO</name>
<organism evidence="1 2">
    <name type="scientific">Prorocentrum cordatum</name>
    <dbReference type="NCBI Taxonomy" id="2364126"/>
    <lineage>
        <taxon>Eukaryota</taxon>
        <taxon>Sar</taxon>
        <taxon>Alveolata</taxon>
        <taxon>Dinophyceae</taxon>
        <taxon>Prorocentrales</taxon>
        <taxon>Prorocentraceae</taxon>
        <taxon>Prorocentrum</taxon>
    </lineage>
</organism>
<accession>A0ABN9QQF7</accession>
<comment type="caution">
    <text evidence="1">The sequence shown here is derived from an EMBL/GenBank/DDBJ whole genome shotgun (WGS) entry which is preliminary data.</text>
</comment>
<evidence type="ECO:0000313" key="1">
    <source>
        <dbReference type="EMBL" id="CAK0807207.1"/>
    </source>
</evidence>
<dbReference type="Proteomes" id="UP001189429">
    <property type="component" value="Unassembled WGS sequence"/>
</dbReference>
<sequence length="87" mass="10098">MVDFVQSFRFISMEEVLVPAIIKLGGGFDYVSISQVQADIDIQVYFERVLQRPVWTEDDLATFFEGRADDFDCNMLLRGVRLRSKQD</sequence>
<feature type="non-terminal residue" evidence="1">
    <location>
        <position position="87"/>
    </location>
</feature>
<proteinExistence type="predicted"/>
<dbReference type="EMBL" id="CAUYUJ010003873">
    <property type="protein sequence ID" value="CAK0807207.1"/>
    <property type="molecule type" value="Genomic_DNA"/>
</dbReference>
<gene>
    <name evidence="1" type="ORF">PCOR1329_LOCUS13152</name>
</gene>